<gene>
    <name evidence="1" type="ORF">SUTMEG_10200</name>
</gene>
<dbReference type="EMBL" id="AP018786">
    <property type="protein sequence ID" value="BBF23129.1"/>
    <property type="molecule type" value="Genomic_DNA"/>
</dbReference>
<protein>
    <recommendedName>
        <fullName evidence="3">Type II secretion system protein GspH</fullName>
    </recommendedName>
</protein>
<accession>A0A2Z6I9R6</accession>
<dbReference type="AlphaFoldDB" id="A0A2Z6I9R6"/>
<evidence type="ECO:0000313" key="1">
    <source>
        <dbReference type="EMBL" id="BBF23129.1"/>
    </source>
</evidence>
<name>A0A2Z6I9R6_9BURK</name>
<organism evidence="1 2">
    <name type="scientific">Sutterella megalosphaeroides</name>
    <dbReference type="NCBI Taxonomy" id="2494234"/>
    <lineage>
        <taxon>Bacteria</taxon>
        <taxon>Pseudomonadati</taxon>
        <taxon>Pseudomonadota</taxon>
        <taxon>Betaproteobacteria</taxon>
        <taxon>Burkholderiales</taxon>
        <taxon>Sutterellaceae</taxon>
        <taxon>Sutterella</taxon>
    </lineage>
</organism>
<reference evidence="1 2" key="1">
    <citation type="journal article" date="2018" name="Int. J. Syst. Evol. Microbiol.">
        <title>Mesosutterella multiformis gen. nov., sp. nov., a member of the family Sutterellaceae and Sutterella megalosphaeroides sp. nov., isolated from human faeces.</title>
        <authorList>
            <person name="Sakamoto M."/>
            <person name="Ikeyama N."/>
            <person name="Kunihiro T."/>
            <person name="Iino T."/>
            <person name="Yuki M."/>
            <person name="Ohkuma M."/>
        </authorList>
    </citation>
    <scope>NUCLEOTIDE SEQUENCE [LARGE SCALE GENOMIC DNA]</scope>
    <source>
        <strain evidence="1 2">6FBBBH3</strain>
    </source>
</reference>
<dbReference type="Proteomes" id="UP000271003">
    <property type="component" value="Chromosome"/>
</dbReference>
<proteinExistence type="predicted"/>
<sequence length="127" mass="13841">MLALASIVFLVVASGSYDFGVNAKTELEAERVRMIARIAHARNEAITAGEERTITLSGTTVTYDGDLVPMTGEPKTVQLKGVRADWAQIRFDAYGWRPEWGPNTLKLTHIATNRSVTISLGEGGYAE</sequence>
<evidence type="ECO:0000313" key="2">
    <source>
        <dbReference type="Proteomes" id="UP000271003"/>
    </source>
</evidence>
<evidence type="ECO:0008006" key="3">
    <source>
        <dbReference type="Google" id="ProtNLM"/>
    </source>
</evidence>
<keyword evidence="2" id="KW-1185">Reference proteome</keyword>
<dbReference type="KEGG" id="sutt:SUTMEG_10200"/>